<dbReference type="Proteomes" id="UP001224325">
    <property type="component" value="Chromosome"/>
</dbReference>
<keyword evidence="2" id="KW-1003">Cell membrane</keyword>
<evidence type="ECO:0000256" key="5">
    <source>
        <dbReference type="ARBA" id="ARBA00023136"/>
    </source>
</evidence>
<evidence type="ECO:0000313" key="9">
    <source>
        <dbReference type="Proteomes" id="UP001224325"/>
    </source>
</evidence>
<sequence>MQFVISPLKHSFGLIKNTTKAHLALLGANIIYGANYIIAKGIMPNKIGPTAFVFIRLSCCVLLFWTIKLLFVKEKVEKKDLLMLALCGLFGGAANQLLFFHGINLTSPIDASIITTTTPVIVLIFSYLILKERITQNKLLGITLGAIGAIFLIVYGNKAIGTSSFTGNLFVLLNACSYGLYLVLAKTLMKKYHAITVVSWIFLFGFLYVFPFGVSDFLNTNFEAFTTSTYLTIGYVVLFTTFFAYLFNIYALNHLAPSVTSSYVYLQPVVSFILVSVLAFVFMQSQYGQDINLIKILSCLLVAVGVYLISKPQKNK</sequence>
<organism evidence="8 9">
    <name type="scientific">Mariniflexile litorale</name>
    <dbReference type="NCBI Taxonomy" id="3045158"/>
    <lineage>
        <taxon>Bacteria</taxon>
        <taxon>Pseudomonadati</taxon>
        <taxon>Bacteroidota</taxon>
        <taxon>Flavobacteriia</taxon>
        <taxon>Flavobacteriales</taxon>
        <taxon>Flavobacteriaceae</taxon>
        <taxon>Mariniflexile</taxon>
    </lineage>
</organism>
<feature type="transmembrane region" description="Helical" evidence="6">
    <location>
        <begin position="21"/>
        <end position="39"/>
    </location>
</feature>
<dbReference type="PANTHER" id="PTHR32322:SF18">
    <property type="entry name" value="S-ADENOSYLMETHIONINE_S-ADENOSYLHOMOCYSTEINE TRANSPORTER"/>
    <property type="match status" value="1"/>
</dbReference>
<reference evidence="8" key="1">
    <citation type="submission" date="2024-04" db="EMBL/GenBank/DDBJ databases">
        <title>Mariniflexile litorale, isolated from the shallow sediments of the Sea of Japan.</title>
        <authorList>
            <person name="Romanenko L."/>
            <person name="Isaeva M."/>
        </authorList>
    </citation>
    <scope>NUCLEOTIDE SEQUENCE [LARGE SCALE GENOMIC DNA]</scope>
    <source>
        <strain evidence="8">KMM 9835</strain>
    </source>
</reference>
<feature type="transmembrane region" description="Helical" evidence="6">
    <location>
        <begin position="230"/>
        <end position="251"/>
    </location>
</feature>
<feature type="transmembrane region" description="Helical" evidence="6">
    <location>
        <begin position="83"/>
        <end position="103"/>
    </location>
</feature>
<dbReference type="EMBL" id="CP155618">
    <property type="protein sequence ID" value="XBL15448.1"/>
    <property type="molecule type" value="Genomic_DNA"/>
</dbReference>
<gene>
    <name evidence="8" type="ORF">QLS71_005380</name>
</gene>
<feature type="domain" description="EamA" evidence="7">
    <location>
        <begin position="166"/>
        <end position="310"/>
    </location>
</feature>
<dbReference type="RefSeq" id="WP_308991449.1">
    <property type="nucleotide sequence ID" value="NZ_CP155618.1"/>
</dbReference>
<name>A0AAU7EIH0_9FLAO</name>
<feature type="transmembrane region" description="Helical" evidence="6">
    <location>
        <begin position="263"/>
        <end position="285"/>
    </location>
</feature>
<evidence type="ECO:0000313" key="8">
    <source>
        <dbReference type="EMBL" id="XBL15448.1"/>
    </source>
</evidence>
<keyword evidence="9" id="KW-1185">Reference proteome</keyword>
<protein>
    <submittedName>
        <fullName evidence="8">DMT family transporter</fullName>
    </submittedName>
</protein>
<proteinExistence type="predicted"/>
<dbReference type="KEGG" id="mlil:QLS71_005380"/>
<dbReference type="GO" id="GO:0005886">
    <property type="term" value="C:plasma membrane"/>
    <property type="evidence" value="ECO:0007669"/>
    <property type="project" value="UniProtKB-SubCell"/>
</dbReference>
<comment type="subcellular location">
    <subcellularLocation>
        <location evidence="1">Cell membrane</location>
        <topology evidence="1">Multi-pass membrane protein</topology>
    </subcellularLocation>
</comment>
<dbReference type="InterPro" id="IPR000620">
    <property type="entry name" value="EamA_dom"/>
</dbReference>
<feature type="transmembrane region" description="Helical" evidence="6">
    <location>
        <begin position="109"/>
        <end position="130"/>
    </location>
</feature>
<dbReference type="PANTHER" id="PTHR32322">
    <property type="entry name" value="INNER MEMBRANE TRANSPORTER"/>
    <property type="match status" value="1"/>
</dbReference>
<evidence type="ECO:0000256" key="3">
    <source>
        <dbReference type="ARBA" id="ARBA00022692"/>
    </source>
</evidence>
<keyword evidence="4 6" id="KW-1133">Transmembrane helix</keyword>
<feature type="transmembrane region" description="Helical" evidence="6">
    <location>
        <begin position="291"/>
        <end position="310"/>
    </location>
</feature>
<dbReference type="InterPro" id="IPR037185">
    <property type="entry name" value="EmrE-like"/>
</dbReference>
<feature type="domain" description="EamA" evidence="7">
    <location>
        <begin position="20"/>
        <end position="153"/>
    </location>
</feature>
<feature type="transmembrane region" description="Helical" evidence="6">
    <location>
        <begin position="168"/>
        <end position="185"/>
    </location>
</feature>
<evidence type="ECO:0000256" key="2">
    <source>
        <dbReference type="ARBA" id="ARBA00022475"/>
    </source>
</evidence>
<evidence type="ECO:0000259" key="7">
    <source>
        <dbReference type="Pfam" id="PF00892"/>
    </source>
</evidence>
<feature type="transmembrane region" description="Helical" evidence="6">
    <location>
        <begin position="192"/>
        <end position="210"/>
    </location>
</feature>
<evidence type="ECO:0000256" key="1">
    <source>
        <dbReference type="ARBA" id="ARBA00004651"/>
    </source>
</evidence>
<feature type="transmembrane region" description="Helical" evidence="6">
    <location>
        <begin position="139"/>
        <end position="156"/>
    </location>
</feature>
<dbReference type="AlphaFoldDB" id="A0AAU7EIH0"/>
<evidence type="ECO:0000256" key="4">
    <source>
        <dbReference type="ARBA" id="ARBA00022989"/>
    </source>
</evidence>
<dbReference type="SUPFAM" id="SSF103481">
    <property type="entry name" value="Multidrug resistance efflux transporter EmrE"/>
    <property type="match status" value="2"/>
</dbReference>
<accession>A0AAU7EIH0</accession>
<keyword evidence="5 6" id="KW-0472">Membrane</keyword>
<dbReference type="Pfam" id="PF00892">
    <property type="entry name" value="EamA"/>
    <property type="match status" value="2"/>
</dbReference>
<dbReference type="InterPro" id="IPR050638">
    <property type="entry name" value="AA-Vitamin_Transporters"/>
</dbReference>
<keyword evidence="3 6" id="KW-0812">Transmembrane</keyword>
<feature type="transmembrane region" description="Helical" evidence="6">
    <location>
        <begin position="51"/>
        <end position="71"/>
    </location>
</feature>
<evidence type="ECO:0000256" key="6">
    <source>
        <dbReference type="SAM" id="Phobius"/>
    </source>
</evidence>